<gene>
    <name evidence="5" type="ORF">FE633_16705</name>
</gene>
<dbReference type="RefSeq" id="WP_138045946.1">
    <property type="nucleotide sequence ID" value="NZ_VBZC01000016.1"/>
</dbReference>
<dbReference type="PROSITE" id="PS50043">
    <property type="entry name" value="HTH_LUXR_2"/>
    <property type="match status" value="1"/>
</dbReference>
<dbReference type="EMBL" id="VBZC01000016">
    <property type="protein sequence ID" value="TLS45089.1"/>
    <property type="molecule type" value="Genomic_DNA"/>
</dbReference>
<keyword evidence="1" id="KW-0805">Transcription regulation</keyword>
<dbReference type="CDD" id="cd06170">
    <property type="entry name" value="LuxR_C_like"/>
    <property type="match status" value="1"/>
</dbReference>
<evidence type="ECO:0000256" key="2">
    <source>
        <dbReference type="ARBA" id="ARBA00023125"/>
    </source>
</evidence>
<reference evidence="5 6" key="1">
    <citation type="submission" date="2019-05" db="EMBL/GenBank/DDBJ databases">
        <title>Streptomyces sp. NEAU-C151, a novel actinomycete isolated from soil.</title>
        <authorList>
            <person name="Han L."/>
            <person name="Jiang H."/>
        </authorList>
    </citation>
    <scope>NUCLEOTIDE SEQUENCE [LARGE SCALE GENOMIC DNA]</scope>
    <source>
        <strain evidence="5 6">NEAU-C151</strain>
    </source>
</reference>
<dbReference type="InterPro" id="IPR016032">
    <property type="entry name" value="Sig_transdc_resp-reg_C-effctor"/>
</dbReference>
<dbReference type="InterPro" id="IPR036388">
    <property type="entry name" value="WH-like_DNA-bd_sf"/>
</dbReference>
<keyword evidence="6" id="KW-1185">Reference proteome</keyword>
<sequence>MDSRVMSLSVALVSRCGLIPPSLSRNRARLVREPREMRASDDVVLFYGADMAQELTRFSAEAEDGLPPAAVLAPWLDLDPAIAAEQVRGASRARAREGERGRTRSAVTVTAVTVTAPDRRIRLSQRERQLMDLLVSGLGVRDVAREMLLTDKTVRNYMSRIYGKLNVRCQSEAILCWLGHLDVETPLSPSGV</sequence>
<comment type="caution">
    <text evidence="5">The sequence shown here is derived from an EMBL/GenBank/DDBJ whole genome shotgun (WGS) entry which is preliminary data.</text>
</comment>
<evidence type="ECO:0000256" key="1">
    <source>
        <dbReference type="ARBA" id="ARBA00023015"/>
    </source>
</evidence>
<name>A0A5R9FQZ5_9ACTN</name>
<feature type="domain" description="HTH luxR-type" evidence="4">
    <location>
        <begin position="116"/>
        <end position="181"/>
    </location>
</feature>
<keyword evidence="2" id="KW-0238">DNA-binding</keyword>
<evidence type="ECO:0000313" key="5">
    <source>
        <dbReference type="EMBL" id="TLS45089.1"/>
    </source>
</evidence>
<dbReference type="GO" id="GO:0006355">
    <property type="term" value="P:regulation of DNA-templated transcription"/>
    <property type="evidence" value="ECO:0007669"/>
    <property type="project" value="InterPro"/>
</dbReference>
<dbReference type="PRINTS" id="PR00038">
    <property type="entry name" value="HTHLUXR"/>
</dbReference>
<dbReference type="SUPFAM" id="SSF46894">
    <property type="entry name" value="C-terminal effector domain of the bipartite response regulators"/>
    <property type="match status" value="1"/>
</dbReference>
<dbReference type="PROSITE" id="PS00622">
    <property type="entry name" value="HTH_LUXR_1"/>
    <property type="match status" value="1"/>
</dbReference>
<dbReference type="SMART" id="SM00421">
    <property type="entry name" value="HTH_LUXR"/>
    <property type="match status" value="1"/>
</dbReference>
<evidence type="ECO:0000256" key="3">
    <source>
        <dbReference type="ARBA" id="ARBA00023163"/>
    </source>
</evidence>
<dbReference type="Pfam" id="PF00196">
    <property type="entry name" value="GerE"/>
    <property type="match status" value="1"/>
</dbReference>
<accession>A0A5R9FQZ5</accession>
<dbReference type="AlphaFoldDB" id="A0A5R9FQZ5"/>
<organism evidence="5 6">
    <name type="scientific">Streptomyces montanus</name>
    <dbReference type="NCBI Taxonomy" id="2580423"/>
    <lineage>
        <taxon>Bacteria</taxon>
        <taxon>Bacillati</taxon>
        <taxon>Actinomycetota</taxon>
        <taxon>Actinomycetes</taxon>
        <taxon>Kitasatosporales</taxon>
        <taxon>Streptomycetaceae</taxon>
        <taxon>Streptomyces</taxon>
    </lineage>
</organism>
<protein>
    <submittedName>
        <fullName evidence="5">Response regulator transcription factor</fullName>
    </submittedName>
</protein>
<keyword evidence="3" id="KW-0804">Transcription</keyword>
<dbReference type="Proteomes" id="UP000305906">
    <property type="component" value="Unassembled WGS sequence"/>
</dbReference>
<dbReference type="PANTHER" id="PTHR44688">
    <property type="entry name" value="DNA-BINDING TRANSCRIPTIONAL ACTIVATOR DEVR_DOSR"/>
    <property type="match status" value="1"/>
</dbReference>
<dbReference type="InterPro" id="IPR000792">
    <property type="entry name" value="Tscrpt_reg_LuxR_C"/>
</dbReference>
<proteinExistence type="predicted"/>
<evidence type="ECO:0000313" key="6">
    <source>
        <dbReference type="Proteomes" id="UP000305906"/>
    </source>
</evidence>
<dbReference type="GO" id="GO:0003677">
    <property type="term" value="F:DNA binding"/>
    <property type="evidence" value="ECO:0007669"/>
    <property type="project" value="UniProtKB-KW"/>
</dbReference>
<dbReference type="Gene3D" id="1.10.10.10">
    <property type="entry name" value="Winged helix-like DNA-binding domain superfamily/Winged helix DNA-binding domain"/>
    <property type="match status" value="1"/>
</dbReference>
<dbReference type="PANTHER" id="PTHR44688:SF16">
    <property type="entry name" value="DNA-BINDING TRANSCRIPTIONAL ACTIVATOR DEVR_DOSR"/>
    <property type="match status" value="1"/>
</dbReference>
<evidence type="ECO:0000259" key="4">
    <source>
        <dbReference type="PROSITE" id="PS50043"/>
    </source>
</evidence>